<dbReference type="SUPFAM" id="SSF51735">
    <property type="entry name" value="NAD(P)-binding Rossmann-fold domains"/>
    <property type="match status" value="1"/>
</dbReference>
<dbReference type="Proteomes" id="UP001595897">
    <property type="component" value="Unassembled WGS sequence"/>
</dbReference>
<proteinExistence type="inferred from homology"/>
<dbReference type="InterPro" id="IPR036291">
    <property type="entry name" value="NAD(P)-bd_dom_sf"/>
</dbReference>
<dbReference type="EC" id="1.1.1.-" evidence="3"/>
<sequence length="245" mass="26100">MNSNPAKKLVVVTGGSRGLGLAICRQLLLHGYAVVAVSRTYSEAFSALQNSNEDLHFIEADLSRLDDIQGICSTIVKQYGRPYALINNAAVGYDGVLATMHNSEIDTLMKLNIQAPILLSKYLIRPMLLNRGGRIINISSIIARTGFNGLSVYAASKAALEGFTKSLAREVGKAGITVNCVAPGYMQTEMTNSLKDEKLESIKRRSPLGRLASPEDAAGALIYLLSEHATAVTGTVLTVDAGSTA</sequence>
<evidence type="ECO:0000259" key="2">
    <source>
        <dbReference type="SMART" id="SM00822"/>
    </source>
</evidence>
<reference evidence="4" key="1">
    <citation type="journal article" date="2019" name="Int. J. Syst. Evol. Microbiol.">
        <title>The Global Catalogue of Microorganisms (GCM) 10K type strain sequencing project: providing services to taxonomists for standard genome sequencing and annotation.</title>
        <authorList>
            <consortium name="The Broad Institute Genomics Platform"/>
            <consortium name="The Broad Institute Genome Sequencing Center for Infectious Disease"/>
            <person name="Wu L."/>
            <person name="Ma J."/>
        </authorList>
    </citation>
    <scope>NUCLEOTIDE SEQUENCE [LARGE SCALE GENOMIC DNA]</scope>
    <source>
        <strain evidence="4">KACC 12507</strain>
    </source>
</reference>
<keyword evidence="3" id="KW-0560">Oxidoreductase</keyword>
<dbReference type="InterPro" id="IPR002347">
    <property type="entry name" value="SDR_fam"/>
</dbReference>
<name>A0ABV9LY46_9ALTE</name>
<evidence type="ECO:0000256" key="1">
    <source>
        <dbReference type="ARBA" id="ARBA00006484"/>
    </source>
</evidence>
<evidence type="ECO:0000313" key="3">
    <source>
        <dbReference type="EMBL" id="MFC4700523.1"/>
    </source>
</evidence>
<accession>A0ABV9LY46</accession>
<dbReference type="PROSITE" id="PS00061">
    <property type="entry name" value="ADH_SHORT"/>
    <property type="match status" value="1"/>
</dbReference>
<dbReference type="GO" id="GO:0016491">
    <property type="term" value="F:oxidoreductase activity"/>
    <property type="evidence" value="ECO:0007669"/>
    <property type="project" value="UniProtKB-KW"/>
</dbReference>
<comment type="similarity">
    <text evidence="1">Belongs to the short-chain dehydrogenases/reductases (SDR) family.</text>
</comment>
<organism evidence="3 4">
    <name type="scientific">Glaciecola siphonariae</name>
    <dbReference type="NCBI Taxonomy" id="521012"/>
    <lineage>
        <taxon>Bacteria</taxon>
        <taxon>Pseudomonadati</taxon>
        <taxon>Pseudomonadota</taxon>
        <taxon>Gammaproteobacteria</taxon>
        <taxon>Alteromonadales</taxon>
        <taxon>Alteromonadaceae</taxon>
        <taxon>Glaciecola</taxon>
    </lineage>
</organism>
<keyword evidence="4" id="KW-1185">Reference proteome</keyword>
<evidence type="ECO:0000313" key="4">
    <source>
        <dbReference type="Proteomes" id="UP001595897"/>
    </source>
</evidence>
<feature type="domain" description="Ketoreductase" evidence="2">
    <location>
        <begin position="8"/>
        <end position="184"/>
    </location>
</feature>
<dbReference type="PANTHER" id="PTHR42879">
    <property type="entry name" value="3-OXOACYL-(ACYL-CARRIER-PROTEIN) REDUCTASE"/>
    <property type="match status" value="1"/>
</dbReference>
<dbReference type="Gene3D" id="3.40.50.720">
    <property type="entry name" value="NAD(P)-binding Rossmann-like Domain"/>
    <property type="match status" value="1"/>
</dbReference>
<dbReference type="Pfam" id="PF13561">
    <property type="entry name" value="adh_short_C2"/>
    <property type="match status" value="1"/>
</dbReference>
<protein>
    <submittedName>
        <fullName evidence="3">SDR family NAD(P)-dependent oxidoreductase</fullName>
        <ecNumber evidence="3">1.1.1.-</ecNumber>
    </submittedName>
</protein>
<dbReference type="InterPro" id="IPR050259">
    <property type="entry name" value="SDR"/>
</dbReference>
<dbReference type="PRINTS" id="PR00080">
    <property type="entry name" value="SDRFAMILY"/>
</dbReference>
<dbReference type="PRINTS" id="PR00081">
    <property type="entry name" value="GDHRDH"/>
</dbReference>
<dbReference type="EMBL" id="JBHSGU010000002">
    <property type="protein sequence ID" value="MFC4700523.1"/>
    <property type="molecule type" value="Genomic_DNA"/>
</dbReference>
<dbReference type="InterPro" id="IPR057326">
    <property type="entry name" value="KR_dom"/>
</dbReference>
<dbReference type="RefSeq" id="WP_382407999.1">
    <property type="nucleotide sequence ID" value="NZ_JBHSGU010000002.1"/>
</dbReference>
<comment type="caution">
    <text evidence="3">The sequence shown here is derived from an EMBL/GenBank/DDBJ whole genome shotgun (WGS) entry which is preliminary data.</text>
</comment>
<dbReference type="PANTHER" id="PTHR42879:SF2">
    <property type="entry name" value="3-OXOACYL-[ACYL-CARRIER-PROTEIN] REDUCTASE FABG"/>
    <property type="match status" value="1"/>
</dbReference>
<gene>
    <name evidence="3" type="ORF">ACFO4O_10160</name>
</gene>
<dbReference type="SMART" id="SM00822">
    <property type="entry name" value="PKS_KR"/>
    <property type="match status" value="1"/>
</dbReference>
<dbReference type="InterPro" id="IPR020904">
    <property type="entry name" value="Sc_DH/Rdtase_CS"/>
</dbReference>